<evidence type="ECO:0000259" key="5">
    <source>
        <dbReference type="Pfam" id="PF14686"/>
    </source>
</evidence>
<feature type="domain" description="Rhamnogalacturonan lyase" evidence="5">
    <location>
        <begin position="162"/>
        <end position="205"/>
    </location>
</feature>
<dbReference type="Proteomes" id="UP000073816">
    <property type="component" value="Chromosome"/>
</dbReference>
<sequence>MNLKNLVYFIAIILIISSCAKQSTPMGGPRDEDPPQLIESNPKGQSTEVKPASIELIFDEYIKLDNPTKGIVITPRIDKDKVTFTALKNKVIVELDQELEDSTTYVFNFQKSVIDISEENPAENLKLVFSTGKTIDSLSISGNINYLFQEKKIDYNNTIIGVYPLSDTTNLFNEQPYYLTRADSAGKFQVGNIKNGKYRLYAWNDINGSLKAENKSEEYDFLNDTLTIDHNIEGIQFNLAKSDLTPIRILRSGPFGQNYEIILNRDPAELKIQNDGLGQEYFYTIEDKRIRLFSKSIQTDSIPFQLSLLDSVGSQKDSLIFAKFNTSERKPEKVTQSVNSGKSFYKDLEIEIKFNKPIVDINTDSLYVQYDSAGIIPIEKSFISISDSSKRDLIKINLSLPDSISKEIITLKAADSTFQDIEGQYNLEPIAANYRKLKREGLADAISGKIEGAEPPFIVQLLDQKNQLIKESYIEKNQNYSFSLLQPGTFIIRIIEDTNGNKRWDPSNINSNRNAERVFYFTNEEGKKDIIIRGGWTLEDQNIQGIEKTGITNK</sequence>
<reference evidence="6 7" key="2">
    <citation type="journal article" date="2016" name="Genome Announc.">
        <title>Complete Genome Sequence of Algoriphagus sp. Strain M8-2, Isolated from a Brackish Lake.</title>
        <authorList>
            <person name="Muraguchi Y."/>
            <person name="Kushimoto K."/>
            <person name="Ohtsubo Y."/>
            <person name="Suzuki T."/>
            <person name="Dohra H."/>
            <person name="Kimbara K."/>
            <person name="Shintani M."/>
        </authorList>
    </citation>
    <scope>NUCLEOTIDE SEQUENCE [LARGE SCALE GENOMIC DNA]</scope>
    <source>
        <strain evidence="6 7">M8-2</strain>
    </source>
</reference>
<accession>A0A142EJJ5</accession>
<keyword evidence="1 3" id="KW-0732">Signal</keyword>
<gene>
    <name evidence="6" type="ORF">AO498_02755</name>
</gene>
<keyword evidence="7" id="KW-1185">Reference proteome</keyword>
<dbReference type="AlphaFoldDB" id="A0A142EJJ5"/>
<feature type="region of interest" description="Disordered" evidence="2">
    <location>
        <begin position="24"/>
        <end position="46"/>
    </location>
</feature>
<protein>
    <recommendedName>
        <fullName evidence="8">SbsA Ig-like domain-containing protein</fullName>
    </recommendedName>
</protein>
<evidence type="ECO:0000256" key="1">
    <source>
        <dbReference type="ARBA" id="ARBA00022729"/>
    </source>
</evidence>
<feature type="signal peptide" evidence="3">
    <location>
        <begin position="1"/>
        <end position="20"/>
    </location>
</feature>
<dbReference type="Pfam" id="PF13205">
    <property type="entry name" value="Big_5"/>
    <property type="match status" value="1"/>
</dbReference>
<evidence type="ECO:0000256" key="2">
    <source>
        <dbReference type="SAM" id="MobiDB-lite"/>
    </source>
</evidence>
<dbReference type="STRING" id="1727163.AO498_02755"/>
<evidence type="ECO:0000256" key="3">
    <source>
        <dbReference type="SAM" id="SignalP"/>
    </source>
</evidence>
<dbReference type="InterPro" id="IPR032812">
    <property type="entry name" value="SbsA_Ig"/>
</dbReference>
<evidence type="ECO:0008006" key="8">
    <source>
        <dbReference type="Google" id="ProtNLM"/>
    </source>
</evidence>
<dbReference type="OrthoDB" id="9809989at2"/>
<dbReference type="PATRIC" id="fig|1727163.4.peg.572"/>
<evidence type="ECO:0000259" key="4">
    <source>
        <dbReference type="Pfam" id="PF13205"/>
    </source>
</evidence>
<feature type="domain" description="SbsA Ig-like" evidence="4">
    <location>
        <begin position="31"/>
        <end position="131"/>
    </location>
</feature>
<proteinExistence type="predicted"/>
<evidence type="ECO:0000313" key="6">
    <source>
        <dbReference type="EMBL" id="AMQ55300.1"/>
    </source>
</evidence>
<dbReference type="PROSITE" id="PS51257">
    <property type="entry name" value="PROKAR_LIPOPROTEIN"/>
    <property type="match status" value="1"/>
</dbReference>
<reference evidence="7" key="1">
    <citation type="submission" date="2015-09" db="EMBL/GenBank/DDBJ databases">
        <title>Complete sequence of Algoriphagus sp. M8-2.</title>
        <authorList>
            <person name="Shintani M."/>
        </authorList>
    </citation>
    <scope>NUCLEOTIDE SEQUENCE [LARGE SCALE GENOMIC DNA]</scope>
    <source>
        <strain evidence="7">M8-2</strain>
    </source>
</reference>
<organism evidence="6 7">
    <name type="scientific">Algoriphagus sanaruensis</name>
    <dbReference type="NCBI Taxonomy" id="1727163"/>
    <lineage>
        <taxon>Bacteria</taxon>
        <taxon>Pseudomonadati</taxon>
        <taxon>Bacteroidota</taxon>
        <taxon>Cytophagia</taxon>
        <taxon>Cytophagales</taxon>
        <taxon>Cyclobacteriaceae</taxon>
        <taxon>Algoriphagus</taxon>
    </lineage>
</organism>
<dbReference type="Pfam" id="PF14686">
    <property type="entry name" value="fn3_3"/>
    <property type="match status" value="1"/>
</dbReference>
<evidence type="ECO:0000313" key="7">
    <source>
        <dbReference type="Proteomes" id="UP000073816"/>
    </source>
</evidence>
<dbReference type="InterPro" id="IPR029413">
    <property type="entry name" value="RG-lyase_II"/>
</dbReference>
<dbReference type="KEGG" id="alm:AO498_02755"/>
<feature type="chain" id="PRO_5007494123" description="SbsA Ig-like domain-containing protein" evidence="3">
    <location>
        <begin position="21"/>
        <end position="554"/>
    </location>
</feature>
<dbReference type="EMBL" id="CP012836">
    <property type="protein sequence ID" value="AMQ55300.1"/>
    <property type="molecule type" value="Genomic_DNA"/>
</dbReference>
<name>A0A142EJJ5_9BACT</name>